<dbReference type="PANTHER" id="PTHR30537">
    <property type="entry name" value="HTH-TYPE TRANSCRIPTIONAL REGULATOR"/>
    <property type="match status" value="1"/>
</dbReference>
<proteinExistence type="inferred from homology"/>
<dbReference type="Proteomes" id="UP001157961">
    <property type="component" value="Unassembled WGS sequence"/>
</dbReference>
<dbReference type="RefSeq" id="WP_283424774.1">
    <property type="nucleotide sequence ID" value="NZ_FXTY01000002.1"/>
</dbReference>
<dbReference type="InterPro" id="IPR036390">
    <property type="entry name" value="WH_DNA-bd_sf"/>
</dbReference>
<dbReference type="InterPro" id="IPR000847">
    <property type="entry name" value="LysR_HTH_N"/>
</dbReference>
<accession>A0ABY1NH85</accession>
<keyword evidence="4" id="KW-1185">Reference proteome</keyword>
<reference evidence="3 4" key="1">
    <citation type="submission" date="2017-05" db="EMBL/GenBank/DDBJ databases">
        <authorList>
            <person name="Varghese N."/>
            <person name="Submissions S."/>
        </authorList>
    </citation>
    <scope>NUCLEOTIDE SEQUENCE [LARGE SCALE GENOMIC DNA]</scope>
    <source>
        <strain evidence="3 4">DSM 29734</strain>
    </source>
</reference>
<sequence length="204" mass="22491">MTYRLPPLNSLKAFEAAARNRSFKAAASELGVTSGAVSQLVKKLELALSIELFTRFTNGLILTPDGEKYFHRIAGIFELLTDATDEVAPDHNGRKFSVGLCSELYDLLPKGWARSTNGLRHAVRDVVHDADPALVWNGELDCIVRINGDSVDDLCSREILERHKEPSGRKVVLQSKPALVNCHQTNEIAASIRELLINSQQEVG</sequence>
<comment type="caution">
    <text evidence="3">The sequence shown here is derived from an EMBL/GenBank/DDBJ whole genome shotgun (WGS) entry which is preliminary data.</text>
</comment>
<dbReference type="PRINTS" id="PR00039">
    <property type="entry name" value="HTHLYSR"/>
</dbReference>
<evidence type="ECO:0000256" key="1">
    <source>
        <dbReference type="ARBA" id="ARBA00009437"/>
    </source>
</evidence>
<protein>
    <submittedName>
        <fullName evidence="3">Regulatory helix-turn-helix protein, lysR family</fullName>
    </submittedName>
</protein>
<dbReference type="PROSITE" id="PS50931">
    <property type="entry name" value="HTH_LYSR"/>
    <property type="match status" value="1"/>
</dbReference>
<dbReference type="Gene3D" id="1.10.10.10">
    <property type="entry name" value="Winged helix-like DNA-binding domain superfamily/Winged helix DNA-binding domain"/>
    <property type="match status" value="1"/>
</dbReference>
<dbReference type="InterPro" id="IPR058163">
    <property type="entry name" value="LysR-type_TF_proteobact-type"/>
</dbReference>
<evidence type="ECO:0000313" key="4">
    <source>
        <dbReference type="Proteomes" id="UP001157961"/>
    </source>
</evidence>
<evidence type="ECO:0000259" key="2">
    <source>
        <dbReference type="PROSITE" id="PS50931"/>
    </source>
</evidence>
<comment type="similarity">
    <text evidence="1">Belongs to the LysR transcriptional regulatory family.</text>
</comment>
<dbReference type="InterPro" id="IPR036388">
    <property type="entry name" value="WH-like_DNA-bd_sf"/>
</dbReference>
<dbReference type="Pfam" id="PF00126">
    <property type="entry name" value="HTH_1"/>
    <property type="match status" value="1"/>
</dbReference>
<dbReference type="SUPFAM" id="SSF46785">
    <property type="entry name" value="Winged helix' DNA-binding domain"/>
    <property type="match status" value="1"/>
</dbReference>
<gene>
    <name evidence="3" type="ORF">SAMN06265373_1023</name>
</gene>
<name>A0ABY1NH85_9RHOB</name>
<dbReference type="PANTHER" id="PTHR30537:SF74">
    <property type="entry name" value="HTH-TYPE TRANSCRIPTIONAL REGULATOR TRPI"/>
    <property type="match status" value="1"/>
</dbReference>
<organism evidence="3 4">
    <name type="scientific">Shimia sagamensis</name>
    <dbReference type="NCBI Taxonomy" id="1566352"/>
    <lineage>
        <taxon>Bacteria</taxon>
        <taxon>Pseudomonadati</taxon>
        <taxon>Pseudomonadota</taxon>
        <taxon>Alphaproteobacteria</taxon>
        <taxon>Rhodobacterales</taxon>
        <taxon>Roseobacteraceae</taxon>
    </lineage>
</organism>
<evidence type="ECO:0000313" key="3">
    <source>
        <dbReference type="EMBL" id="SMP09694.1"/>
    </source>
</evidence>
<feature type="domain" description="HTH lysR-type" evidence="2">
    <location>
        <begin position="6"/>
        <end position="63"/>
    </location>
</feature>
<dbReference type="EMBL" id="FXTY01000002">
    <property type="protein sequence ID" value="SMP09694.1"/>
    <property type="molecule type" value="Genomic_DNA"/>
</dbReference>